<gene>
    <name evidence="1" type="ORF">G9U55_08990</name>
</gene>
<evidence type="ECO:0000313" key="1">
    <source>
        <dbReference type="EMBL" id="QRF06135.1"/>
    </source>
</evidence>
<keyword evidence="2" id="KW-1185">Reference proteome</keyword>
<dbReference type="EMBL" id="CP049945">
    <property type="protein sequence ID" value="QRF06135.1"/>
    <property type="molecule type" value="Genomic_DNA"/>
</dbReference>
<reference evidence="1 2" key="1">
    <citation type="submission" date="2020-03" db="EMBL/GenBank/DDBJ databases">
        <title>Genome mining and metabolic profiling illuminate the polycyclic tetramate macrolactams from Streptomyces koyangensis SCSIO 5802.</title>
        <authorList>
            <person name="Ding W."/>
        </authorList>
    </citation>
    <scope>NUCLEOTIDE SEQUENCE [LARGE SCALE GENOMIC DNA]</scope>
    <source>
        <strain evidence="1 2">SCSIO 5802</strain>
    </source>
</reference>
<organism evidence="1 2">
    <name type="scientific">Streptomyces koyangensis</name>
    <dbReference type="NCBI Taxonomy" id="188770"/>
    <lineage>
        <taxon>Bacteria</taxon>
        <taxon>Bacillati</taxon>
        <taxon>Actinomycetota</taxon>
        <taxon>Actinomycetes</taxon>
        <taxon>Kitasatosporales</taxon>
        <taxon>Streptomycetaceae</taxon>
        <taxon>Streptomyces</taxon>
        <taxon>Streptomyces aurantiacus group</taxon>
    </lineage>
</organism>
<dbReference type="Proteomes" id="UP000596311">
    <property type="component" value="Chromosome"/>
</dbReference>
<protein>
    <submittedName>
        <fullName evidence="1">Uncharacterized protein</fullName>
    </submittedName>
</protein>
<proteinExistence type="predicted"/>
<accession>A0ABX7EQH6</accession>
<name>A0ABX7EQH6_9ACTN</name>
<evidence type="ECO:0000313" key="2">
    <source>
        <dbReference type="Proteomes" id="UP000596311"/>
    </source>
</evidence>
<sequence length="192" mass="21125">MPPGWDTVPLRSGTNEAIQRIVKKSVSQLPASFPKDAIPNARLKLIKELKDSIKKARKSDGLTLYLPVERMHGLLIPASFVASKPLAAPTTSAEPRAVLHDLARTSEDASVRRLDGSDAVRTLRKQTASPDRGVDVPSWQVQYTVPIPGPAPTHWLTFSFGTLTTTAVDLEFTETLIDLFDAVMTTFRWSYA</sequence>